<dbReference type="PANTHER" id="PTHR42956">
    <property type="entry name" value="NITROGENASE IRON-MOLYBDENUM COFACTOR BIOSYNTHESIS PROTEIN NIFE"/>
    <property type="match status" value="1"/>
</dbReference>
<dbReference type="GO" id="GO:0016491">
    <property type="term" value="F:oxidoreductase activity"/>
    <property type="evidence" value="ECO:0007669"/>
    <property type="project" value="InterPro"/>
</dbReference>
<dbReference type="SUPFAM" id="SSF53807">
    <property type="entry name" value="Helical backbone' metal receptor"/>
    <property type="match status" value="1"/>
</dbReference>
<dbReference type="AlphaFoldDB" id="A0A845L5H6"/>
<dbReference type="EMBL" id="WXEX01000002">
    <property type="protein sequence ID" value="MZP41862.1"/>
    <property type="molecule type" value="Genomic_DNA"/>
</dbReference>
<accession>A0A845L5H6</accession>
<dbReference type="OrthoDB" id="9767044at2"/>
<dbReference type="Pfam" id="PF00148">
    <property type="entry name" value="Oxidored_nitro"/>
    <property type="match status" value="1"/>
</dbReference>
<proteinExistence type="predicted"/>
<keyword evidence="3" id="KW-1185">Reference proteome</keyword>
<dbReference type="RefSeq" id="WP_161260457.1">
    <property type="nucleotide sequence ID" value="NZ_JAFBDC010000002.1"/>
</dbReference>
<dbReference type="InterPro" id="IPR000510">
    <property type="entry name" value="Nase/OxRdtase_comp1"/>
</dbReference>
<dbReference type="Proteomes" id="UP000471031">
    <property type="component" value="Unassembled WGS sequence"/>
</dbReference>
<name>A0A845L5H6_HELGE</name>
<reference evidence="2 3" key="1">
    <citation type="submission" date="2020-01" db="EMBL/GenBank/DDBJ databases">
        <title>Whole genome sequence of Heliobacterium gestii DSM 11169.</title>
        <authorList>
            <person name="Kyndt J.A."/>
            <person name="Meyer T.E."/>
        </authorList>
    </citation>
    <scope>NUCLEOTIDE SEQUENCE [LARGE SCALE GENOMIC DNA]</scope>
    <source>
        <strain evidence="2 3">DSM 11169</strain>
    </source>
</reference>
<comment type="caution">
    <text evidence="2">The sequence shown here is derived from an EMBL/GenBank/DDBJ whole genome shotgun (WGS) entry which is preliminary data.</text>
</comment>
<gene>
    <name evidence="2" type="ORF">GTO89_02295</name>
</gene>
<evidence type="ECO:0000313" key="3">
    <source>
        <dbReference type="Proteomes" id="UP000471031"/>
    </source>
</evidence>
<feature type="domain" description="Nitrogenase/oxidoreductase component 1" evidence="1">
    <location>
        <begin position="51"/>
        <end position="469"/>
    </location>
</feature>
<dbReference type="PANTHER" id="PTHR42956:SF1">
    <property type="entry name" value="NITROGENASE IRON-MOLYBDENUM COFACTOR BIOSYNTHESIS PROTEIN NIFE"/>
    <property type="match status" value="1"/>
</dbReference>
<evidence type="ECO:0000259" key="1">
    <source>
        <dbReference type="Pfam" id="PF00148"/>
    </source>
</evidence>
<dbReference type="InterPro" id="IPR049939">
    <property type="entry name" value="NifE-like"/>
</dbReference>
<protein>
    <submittedName>
        <fullName evidence="2">Nitrogenase</fullName>
    </submittedName>
</protein>
<sequence>MGYIDEKVPPKRDERLRVCHAYGGTVCGLVNDSRQGCLVNRDRSFSQTSNCQMGLALAMILTVPNTVTIMHAPVGCGGSSHGMDGHFRNGVSIRGEKPKSLIWFSTNLDENDVINGGEQKLEEAILLADRRHRPKAIFVVSCCAPGIIGDDIDSVAKRLQNQVMAAIIPLHCEGFKTKISATAYDVVYHGIARNLLGKAGQGFTASAAGALREETQRKQRQERTVNLFNVYSIGYPDEVELTRLLRALGLEVRYYPNFADPERYGVLTEAALNVSICATHDDYFLKHLEERYGMPYMINTMPIGIRNTNEWLLDIAKPLQREAEVQRLIEAETRELDEALAPLRQTLRGKRVYLSGGEMRVAATAMLLQELGCEIIGFRAHHYDEFGDNLYLKATEGQPQMEVNVATTQPFELVNLLRRAQPDLYLGHSGSNLWAAKLGIPTLPIFSAPQSYLGYRGVFEVAQRAARLMENPAFQRRLKENTRQPYREAWYDTDPYRYITG</sequence>
<organism evidence="2 3">
    <name type="scientific">Heliomicrobium gestii</name>
    <name type="common">Heliobacterium gestii</name>
    <dbReference type="NCBI Taxonomy" id="2699"/>
    <lineage>
        <taxon>Bacteria</taxon>
        <taxon>Bacillati</taxon>
        <taxon>Bacillota</taxon>
        <taxon>Clostridia</taxon>
        <taxon>Eubacteriales</taxon>
        <taxon>Heliobacteriaceae</taxon>
        <taxon>Heliomicrobium</taxon>
    </lineage>
</organism>
<evidence type="ECO:0000313" key="2">
    <source>
        <dbReference type="EMBL" id="MZP41862.1"/>
    </source>
</evidence>
<dbReference type="Gene3D" id="3.40.50.12380">
    <property type="entry name" value="Nitrogenase MoFe cofactor biosynthesis protein NifE, C-terminal"/>
    <property type="match status" value="1"/>
</dbReference>
<dbReference type="Gene3D" id="3.40.50.1980">
    <property type="entry name" value="Nitrogenase molybdenum iron protein domain"/>
    <property type="match status" value="1"/>
</dbReference>